<accession>A0AB34PYG6</accession>
<organism evidence="6 7">
    <name type="scientific">Candida albicans P78048</name>
    <dbReference type="NCBI Taxonomy" id="1094989"/>
    <lineage>
        <taxon>Eukaryota</taxon>
        <taxon>Fungi</taxon>
        <taxon>Dikarya</taxon>
        <taxon>Ascomycota</taxon>
        <taxon>Saccharomycotina</taxon>
        <taxon>Pichiomycetes</taxon>
        <taxon>Debaryomycetaceae</taxon>
        <taxon>Candida/Lodderomyces clade</taxon>
        <taxon>Candida</taxon>
    </lineage>
</organism>
<keyword evidence="2" id="KW-0134">Cell wall</keyword>
<dbReference type="GO" id="GO:0009277">
    <property type="term" value="C:fungal-type cell wall"/>
    <property type="evidence" value="ECO:0007669"/>
    <property type="project" value="UniProtKB-ARBA"/>
</dbReference>
<proteinExistence type="predicted"/>
<evidence type="ECO:0000313" key="6">
    <source>
        <dbReference type="EMBL" id="KGR13922.1"/>
    </source>
</evidence>
<sequence>MKVSQILPLAGAISVASGFWIPDFSNKQNSNSYPGQYKGKGGYQDDCGDDYKKGYKSKTYSKVKPITSTDCTTPIQPTGTTTGYTKDVVESTSYTTDTAYTTTVITVTKCDGGSCSHTAVTTGVTIITVTTNDVITEYTTYCPLTSTPATE</sequence>
<protein>
    <submittedName>
        <fullName evidence="6">Uncharacterized protein</fullName>
    </submittedName>
</protein>
<evidence type="ECO:0000256" key="1">
    <source>
        <dbReference type="ARBA" id="ARBA00004191"/>
    </source>
</evidence>
<keyword evidence="5" id="KW-0325">Glycoprotein</keyword>
<comment type="subcellular location">
    <subcellularLocation>
        <location evidence="1">Secreted</location>
        <location evidence="1">Cell wall</location>
    </subcellularLocation>
</comment>
<gene>
    <name evidence="6" type="ORF">MG3_02356</name>
</gene>
<dbReference type="AlphaFoldDB" id="A0AB34PYG6"/>
<dbReference type="Proteomes" id="UP000030161">
    <property type="component" value="Unassembled WGS sequence"/>
</dbReference>
<evidence type="ECO:0000256" key="3">
    <source>
        <dbReference type="ARBA" id="ARBA00022525"/>
    </source>
</evidence>
<feature type="non-terminal residue" evidence="6">
    <location>
        <position position="151"/>
    </location>
</feature>
<keyword evidence="4" id="KW-0732">Signal</keyword>
<evidence type="ECO:0000256" key="5">
    <source>
        <dbReference type="ARBA" id="ARBA00023180"/>
    </source>
</evidence>
<evidence type="ECO:0000256" key="4">
    <source>
        <dbReference type="ARBA" id="ARBA00022729"/>
    </source>
</evidence>
<comment type="caution">
    <text evidence="6">The sequence shown here is derived from an EMBL/GenBank/DDBJ whole genome shotgun (WGS) entry which is preliminary data.</text>
</comment>
<dbReference type="InterPro" id="IPR025928">
    <property type="entry name" value="Flocculin_t3_rpt"/>
</dbReference>
<evidence type="ECO:0000256" key="2">
    <source>
        <dbReference type="ARBA" id="ARBA00022512"/>
    </source>
</evidence>
<evidence type="ECO:0000313" key="7">
    <source>
        <dbReference type="Proteomes" id="UP000030161"/>
    </source>
</evidence>
<reference evidence="6 7" key="1">
    <citation type="submission" date="2013-12" db="EMBL/GenBank/DDBJ databases">
        <title>The Genome Sequence of Candida albicans P78048.</title>
        <authorList>
            <consortium name="The Broad Institute Genome Sequencing Platform"/>
            <consortium name="The Broad Institute Genome Sequencing Center for Infectious Disease"/>
            <person name="Cuomo C."/>
            <person name="Bennett R."/>
            <person name="Hirakawa M."/>
            <person name="Noverr M."/>
            <person name="Mitchell A."/>
            <person name="Young S.K."/>
            <person name="Zeng Q."/>
            <person name="Gargeya S."/>
            <person name="Fitzgerald M."/>
            <person name="Abouelleil A."/>
            <person name="Alvarado L."/>
            <person name="Berlin A.M."/>
            <person name="Chapman S.B."/>
            <person name="Dewar J."/>
            <person name="Goldberg J."/>
            <person name="Griggs A."/>
            <person name="Gujja S."/>
            <person name="Hansen M."/>
            <person name="Howarth C."/>
            <person name="Imamovic A."/>
            <person name="Larimer J."/>
            <person name="McCowan C."/>
            <person name="Murphy C."/>
            <person name="Pearson M."/>
            <person name="Priest M."/>
            <person name="Roberts A."/>
            <person name="Saif S."/>
            <person name="Shea T."/>
            <person name="Sykes S."/>
            <person name="Wortman J."/>
            <person name="Nusbaum C."/>
            <person name="Birren B."/>
        </authorList>
    </citation>
    <scope>NUCLEOTIDE SEQUENCE [LARGE SCALE GENOMIC DNA]</scope>
    <source>
        <strain evidence="6 7">P78048</strain>
    </source>
</reference>
<dbReference type="Pfam" id="PF13928">
    <property type="entry name" value="Flocculin_t3"/>
    <property type="match status" value="1"/>
</dbReference>
<name>A0AB34PYG6_CANAX</name>
<dbReference type="EMBL" id="AJIX01000013">
    <property type="protein sequence ID" value="KGR13922.1"/>
    <property type="molecule type" value="Genomic_DNA"/>
</dbReference>
<keyword evidence="3" id="KW-0964">Secreted</keyword>